<organism evidence="1 2">
    <name type="scientific">[Candida] jaroonii</name>
    <dbReference type="NCBI Taxonomy" id="467808"/>
    <lineage>
        <taxon>Eukaryota</taxon>
        <taxon>Fungi</taxon>
        <taxon>Dikarya</taxon>
        <taxon>Ascomycota</taxon>
        <taxon>Saccharomycotina</taxon>
        <taxon>Pichiomycetes</taxon>
        <taxon>Debaryomycetaceae</taxon>
        <taxon>Yamadazyma</taxon>
    </lineage>
</organism>
<dbReference type="Proteomes" id="UP001152531">
    <property type="component" value="Unassembled WGS sequence"/>
</dbReference>
<accession>A0ACA9Y1R0</accession>
<proteinExistence type="predicted"/>
<evidence type="ECO:0000313" key="2">
    <source>
        <dbReference type="Proteomes" id="UP001152531"/>
    </source>
</evidence>
<comment type="caution">
    <text evidence="1">The sequence shown here is derived from an EMBL/GenBank/DDBJ whole genome shotgun (WGS) entry which is preliminary data.</text>
</comment>
<protein>
    <submittedName>
        <fullName evidence="1">Probable transporter Mch2p</fullName>
    </submittedName>
</protein>
<evidence type="ECO:0000313" key="1">
    <source>
        <dbReference type="EMBL" id="CAH6718887.1"/>
    </source>
</evidence>
<sequence length="455" mass="50701">MSKEEAEMLDKTDCISVHSVQEEKEPQPDEGIAWLMAIICALSMFSTWGSNASYGVFLNYYITHDTFVNATMYDYALIGGIVIGFAQGLAPFSAVLYNILGIRSMIIMGVSLQTVGYILSSFSTKLWQLYMTQGVLIGISFNLVFIPSTLVIPTWFVKKRATAFGILVSGVGLGGVVFSLSLSKIIEISNFRWGLRFMALVTLITAAPSLYLRPRTKLPPIKDNLNWKFVSEKITYTLNPIIFRSIPLILLTIWFCLAVMGYVVMLYSLSSYATSIGLDTHHATYITVVLNVGQFVGRPTMGHLCDKYGRSNIAIIICFFNCIIILAWWTNTFSYGNLIAFAFVIGCTLGIGSAACNAIASDLIEPYRENLQPVWTYLNIFCGMSCIPAEVIGLSLKTKGKMPFLYCQIYLGVSFFVCGVMMMVIRSILVRKKLTIKGEVVPSSFFKNMFYKMKT</sequence>
<name>A0ACA9Y1R0_9ASCO</name>
<dbReference type="EMBL" id="CALSDN010000001">
    <property type="protein sequence ID" value="CAH6718887.1"/>
    <property type="molecule type" value="Genomic_DNA"/>
</dbReference>
<reference evidence="1" key="1">
    <citation type="submission" date="2022-06" db="EMBL/GenBank/DDBJ databases">
        <authorList>
            <person name="Legras J.-L."/>
            <person name="Devillers H."/>
            <person name="Grondin C."/>
        </authorList>
    </citation>
    <scope>NUCLEOTIDE SEQUENCE</scope>
    <source>
        <strain evidence="1">CLIB 1444</strain>
    </source>
</reference>
<gene>
    <name evidence="1" type="ORF">CLIB1444_01S16710</name>
</gene>
<keyword evidence="2" id="KW-1185">Reference proteome</keyword>